<dbReference type="InterPro" id="IPR011050">
    <property type="entry name" value="Pectin_lyase_fold/virulence"/>
</dbReference>
<feature type="domain" description="Filamentous haemagglutinin FhaB/tRNA nuclease CdiA-like TPS" evidence="7">
    <location>
        <begin position="86"/>
        <end position="206"/>
    </location>
</feature>
<dbReference type="InterPro" id="IPR010069">
    <property type="entry name" value="CdiA_FHA1_rpt"/>
</dbReference>
<dbReference type="SUPFAM" id="SSF51126">
    <property type="entry name" value="Pectin lyase-like"/>
    <property type="match status" value="1"/>
</dbReference>
<evidence type="ECO:0000256" key="2">
    <source>
        <dbReference type="ARBA" id="ARBA00022656"/>
    </source>
</evidence>
<evidence type="ECO:0000256" key="3">
    <source>
        <dbReference type="ARBA" id="ARBA00022913"/>
    </source>
</evidence>
<dbReference type="Proteomes" id="UP000537862">
    <property type="component" value="Unassembled WGS sequence"/>
</dbReference>
<dbReference type="Pfam" id="PF05594">
    <property type="entry name" value="Fil_haemagg"/>
    <property type="match status" value="12"/>
</dbReference>
<gene>
    <name evidence="8" type="ORF">HKX39_08430</name>
</gene>
<dbReference type="EMBL" id="JABGBN010000007">
    <property type="protein sequence ID" value="NOL52186.1"/>
    <property type="molecule type" value="Genomic_DNA"/>
</dbReference>
<dbReference type="Pfam" id="PF04829">
    <property type="entry name" value="PT-VENN"/>
    <property type="match status" value="1"/>
</dbReference>
<dbReference type="InterPro" id="IPR025157">
    <property type="entry name" value="Hemagglutinin_rpt"/>
</dbReference>
<evidence type="ECO:0000313" key="9">
    <source>
        <dbReference type="Proteomes" id="UP000537862"/>
    </source>
</evidence>
<comment type="subcellular location">
    <subcellularLocation>
        <location evidence="1">Target cell</location>
        <location evidence="1">Target cell cytoplasm</location>
    </subcellularLocation>
</comment>
<comment type="caution">
    <text evidence="8">The sequence shown here is derived from an EMBL/GenBank/DDBJ whole genome shotgun (WGS) entry which is preliminary data.</text>
</comment>
<evidence type="ECO:0000256" key="1">
    <source>
        <dbReference type="ARBA" id="ARBA00004219"/>
    </source>
</evidence>
<protein>
    <submittedName>
        <fullName evidence="8">Filamentous hemagglutinin N-terminal domain-containing protein</fullName>
    </submittedName>
</protein>
<dbReference type="Pfam" id="PF05860">
    <property type="entry name" value="TPS"/>
    <property type="match status" value="1"/>
</dbReference>
<comment type="similarity">
    <text evidence="5">In the N-terminal section; belongs to the CdiA toxin family.</text>
</comment>
<proteinExistence type="inferred from homology"/>
<dbReference type="InterPro" id="IPR024973">
    <property type="entry name" value="ESPR"/>
</dbReference>
<feature type="region of interest" description="Disordered" evidence="6">
    <location>
        <begin position="1303"/>
        <end position="1323"/>
    </location>
</feature>
<dbReference type="GO" id="GO:0090729">
    <property type="term" value="F:toxin activity"/>
    <property type="evidence" value="ECO:0007669"/>
    <property type="project" value="UniProtKB-KW"/>
</dbReference>
<evidence type="ECO:0000256" key="5">
    <source>
        <dbReference type="ARBA" id="ARBA00024043"/>
    </source>
</evidence>
<name>A0A849P520_9BURK</name>
<keyword evidence="3" id="KW-1266">Target cell cytoplasm</keyword>
<dbReference type="GO" id="GO:0003824">
    <property type="term" value="F:catalytic activity"/>
    <property type="evidence" value="ECO:0007669"/>
    <property type="project" value="UniProtKB-ARBA"/>
</dbReference>
<keyword evidence="4" id="KW-0843">Virulence</keyword>
<evidence type="ECO:0000256" key="4">
    <source>
        <dbReference type="ARBA" id="ARBA00023026"/>
    </source>
</evidence>
<dbReference type="RefSeq" id="WP_171680881.1">
    <property type="nucleotide sequence ID" value="NZ_JABGBN010000007.1"/>
</dbReference>
<dbReference type="InterPro" id="IPR012334">
    <property type="entry name" value="Pectin_lyas_fold"/>
</dbReference>
<evidence type="ECO:0000256" key="6">
    <source>
        <dbReference type="SAM" id="MobiDB-lite"/>
    </source>
</evidence>
<dbReference type="Pfam" id="PF13332">
    <property type="entry name" value="Fil_haemagg_2"/>
    <property type="match status" value="3"/>
</dbReference>
<dbReference type="InterPro" id="IPR008638">
    <property type="entry name" value="FhaB/CdiA-like_TPS"/>
</dbReference>
<evidence type="ECO:0000313" key="8">
    <source>
        <dbReference type="EMBL" id="NOL52186.1"/>
    </source>
</evidence>
<dbReference type="Pfam" id="PF13018">
    <property type="entry name" value="ESPR"/>
    <property type="match status" value="1"/>
</dbReference>
<dbReference type="InterPro" id="IPR008619">
    <property type="entry name" value="Filamentous_hemagglutn_rpt"/>
</dbReference>
<accession>A0A849P520</accession>
<dbReference type="NCBIfam" id="TIGR01901">
    <property type="entry name" value="adhes_NPXG"/>
    <property type="match status" value="1"/>
</dbReference>
<reference evidence="8 9" key="1">
    <citation type="submission" date="2020-05" db="EMBL/GenBank/DDBJ databases">
        <authorList>
            <person name="Niu N."/>
        </authorList>
    </citation>
    <scope>NUCLEOTIDE SEQUENCE [LARGE SCALE GENOMIC DNA]</scope>
    <source>
        <strain evidence="8 9">3340-03</strain>
    </source>
</reference>
<dbReference type="SMART" id="SM00912">
    <property type="entry name" value="Haemagg_act"/>
    <property type="match status" value="1"/>
</dbReference>
<dbReference type="Gene3D" id="2.160.20.10">
    <property type="entry name" value="Single-stranded right-handed beta-helix, Pectin lyase-like"/>
    <property type="match status" value="1"/>
</dbReference>
<dbReference type="InterPro" id="IPR006914">
    <property type="entry name" value="VENN_dom"/>
</dbReference>
<keyword evidence="9" id="KW-1185">Reference proteome</keyword>
<dbReference type="NCBIfam" id="TIGR01731">
    <property type="entry name" value="fil_hemag_20aa"/>
    <property type="match status" value="13"/>
</dbReference>
<organism evidence="8 9">
    <name type="scientific">Pelistega suis</name>
    <dbReference type="NCBI Taxonomy" id="1631957"/>
    <lineage>
        <taxon>Bacteria</taxon>
        <taxon>Pseudomonadati</taxon>
        <taxon>Pseudomonadota</taxon>
        <taxon>Betaproteobacteria</taxon>
        <taxon>Burkholderiales</taxon>
        <taxon>Alcaligenaceae</taxon>
        <taxon>Pelistega</taxon>
    </lineage>
</organism>
<keyword evidence="2" id="KW-0800">Toxin</keyword>
<evidence type="ECO:0000259" key="7">
    <source>
        <dbReference type="SMART" id="SM00912"/>
    </source>
</evidence>
<sequence>MNRQLFKVIFNKKRGAMTVVSECAKAQGKVSHSSVTLMRVSHFWRFTVLSNVILSAFGISSPVLAQGIVADGLASKHQQATILRTASGVPQVNIQTPSSEGVSINQFSQFDVTAKGAILNNSRQAVQTQTAGWVAANPWLARGEARIIVNQVNSARASILGGTIEVAGRRAEVVVANPAGIEVNGGRFINAAGVTLTTGRPQYASGTLQGYQVREGMLTIAGAGLDTSSADYTRLLSRAAQIQGGIWAQDLQLIAGRNDIAHDSKSGVSAVVVEHEHGAPPKVAIDTGNLGGMYAGSIQLISTEKGVGVNHAGQALASAGQVQISVDGQLSHQGQISANQAEVQLNVRSLVNEGTISSKRDLRIQSEQLHNQGVLTTPETLFVRNKTLFHNKGDIVARRMDIETESLRQGEGANFIQSGEQGLHLTTAKLDNRGQMGVIAEPQMKPDLNQRLPDSSKTEATQTQVESEVMTPVLDNMQVTVIPAGKLRITQALENAGRILSNQAVTLEVSQSLNNSGQLYTNDLDVKGSLFKNRGEIQSQHGLNIQVHQLDNQQGILKGQEHVKISATHLNNQQGVIQAQKTLDIGVKQAIENQQGQLLANDGIMLTSTDLTNSQQGSIQAGYIQTVQHNQLMNEGGEITAQHDITVKVGQLSNRYGIVQAQQDIHLHVGGTLENQSGKIYADTVKADVKGDIYHAHGTIDAQTGIELTIGGGLVQEGAKLLAGEAIKINAQQVLGEGNVWQAGQSLQINTTGQLQQRQGSMYAGHRLTLAANEVDLARSQGYANRGIQVDAQGNIDLSQSQWLSQGDVLFKGAQLNLAQASLSTQGAVKISAEQLLHQNAQTQAQQDMTINVQGALENLSGKFLSGKNLQVQAQRVDNTLGMLGSTQRLHVSVAEQLANIQGELLAGEHMQVVAPVLDNEKGRIASGGNVELTLAERLHNQAGQIVADGEITIADKVASVSERRLQINHQGGDIHANQGVTIHAKSLSGDGRLSSSQGLSIQVRDDFISASDITVGSQLHISSLGKVHNAHRWQAGETLRISAKGIENTASGELIGDKEVMLHSEGLLSNRGLINSHGLTAIRAKEVQNIGTGRVYGDHVAIEADKLLNAEETQANGDKKSAVIAAREHLALGVGHLINQEDSLLLSADTLVIGGRLTEDYQAIGKAQRVDNQGGKIEAGGDMSLAVAHLQNDNSNFALAKKVAIGQPSTHNEVAKSGESFRRQMSDLKWVKFSRAGKLVNKNMADYGGVIELGVTPIPSVYETLCYRQGGAAYECEDGVEKFNYDIDDPVWAYFGVTAPQAEPTQQPQSEEEPQPPVEPYHSGYCAAGSPNAIQAVCVTYQEQMAAYAQEKSIYDTYQAWITQNIPLYDALEEKIDAYNARFRVEIKDFTHYLFKRYQFEDQVASSKPGQIIAGGNLQLTGDKFVNDKSHIIAGKTLSGDVGNLQNIEAEGLHYIEDRGTSQYTRTRWRGGFKRYHERKWSRKRSYERDYQESIVIPVTRVESQRGLVTNPYAISDVTQKQVNQREADDGRMAKEMDNTSRPPGLQTQTQGANISAVRISDLPQVILPTQSIYRIAPHHPQYVVQTDPAFADYRRWLGSDYMLKALQGDGNWQHKRLGDAYYEQRLVRDQIMQATGQRYLQGYHDDQEQFKALMQSGITAAKAMNLRPGIALSAEQVARLSSDIVWLEWQQVRLTDGRFEKVLVPRVYLLPRSGDVNTKGALIAADRIELNVQGDMHNAGVIAGRQIVNLKAENIAHTGQIQGETVNVSANERLRIQGGQVHAQDDIYLHAGKMVDVQSTTRSTTNQANGFTANWTGLDRVAGLYVKQADGQLVIASSGDIQLLGAQLSSLGEMTLLAGRDISVAGVKTETFERTQNNARNYRQEGETQEVGSRLSAQGNLRLQADNAVTVRGSQLESQKGTLLVSAQQDLTIEAGEQTQDYAEHRYHKDRSGLGSKSRERYYREQAQEAIASELTGQHVQLLSGEDLTVSGSQVVSDRGTKLWAGDTLSIEAANQQYEHIYYAKDTKSGVWGTGGMGFTIGRQAQSLRQGTQTQTVLGSMVGSLEGDVHLQAGQQYRQEASRISAPKGDVSIYAPQVRIQASKQHSKQEVEQRFSQSGLSVALNVPVVQAVQGAVQAVKQVGASQNARVNAMAVANAAWQGYEAVDAAQSLIKGVAGGHPNAIQASVSITMGQQKHQSTQQQEQTQAAPSQVLAGGQVWIQANGGERNTIDIVGSDVVGQQGTYLVARDGITLQAAAQSQVENTTQKSRGWNAGVSMGYGQSGLGVGVTAGANRGHGYGNGEELSWRESRVGDTGSQTILQTGGTAELIGAQVFGKGIDVYAQDLHIQSVQEMSTYTGRQRQTGGQITVGTGLSGSVNHHRQKIKADYASVQTPSGLFAGDDGFKVDVEGKTQLIGGIITSSIRAEQEGRNSVSTATLQTQALQNVASYEGEGVGLSVSADAKGGWDGQVVDDKGKASHRISGAVGYGSDSDSQYRRTESGIGTRDITITDEQQQALLTGQSAQAMKDSVYTSLSSVQVLNQTPLANTFNRQELEKELQIQVEVGQAFSQNVASARRLLNHRKAEYEAAFKRGELSKKAYEDKVAMLDSVGLGLSVLSAGLSSPSEHAAGIAAASLSPLAAYQIGQYAKAHKMEGSAPHVIAHAVLAGAVAAAGGQDIVSSAVAAGGAELLAPVLSQYLYDKPSSELSAEEKQSLSAILRLAGAGIGASAGGSNLPQTAQAVDGAVENNHWMSLKAAEVVMKMRRDNPAEYEKFIQKQNELAVWLGNTLADFTPIIGDIKGFAEAETFGDYFFATLATAPLIGDTAKATYTSIKEAYEVAKQAKDTEKMTSLIAEAAALKKRTDFTNKYGQLHDFWFVDGNAHWLNPLTNQLEAIPASAKVSVDHILPKHYLEKEMKGFKELPKEVQRALLNDIDNLQPMIHSANCSKGCRVEFTGKGWKSWDGLSIHPEYKRYLEKQQNQMVDKIEKAIEQERKKR</sequence>